<proteinExistence type="predicted"/>
<gene>
    <name evidence="3" type="ORF">SAMN05421686_105138</name>
</gene>
<evidence type="ECO:0000313" key="3">
    <source>
        <dbReference type="EMBL" id="SIS84585.1"/>
    </source>
</evidence>
<evidence type="ECO:0000256" key="2">
    <source>
        <dbReference type="SAM" id="Phobius"/>
    </source>
</evidence>
<dbReference type="Proteomes" id="UP000185639">
    <property type="component" value="Unassembled WGS sequence"/>
</dbReference>
<keyword evidence="2" id="KW-1133">Transmembrane helix</keyword>
<sequence length="267" mass="27921">MKPTEEEIALRQQQLRRQAQQRLAQAGAAKRSAPVDAAAARAATPPPPPVAAPKASGSSASSGLAAAGLVIALGALGAAGYMYTLLQQSDQKYAAAQEILLQQGSKIEALENRLSASGENANLSVDALKVVLREQDNEIRKLWDLASKRNRADIDANAAKLGNLNTAMNSASGASASDLKALRSKVTELENAVAALPSGLEISIAQNKESIEMLGSSIKSLRSDVANMESSPSSGGSVGYDDLTNMKLEIEDIQIRLDRIQNAMTGG</sequence>
<dbReference type="RefSeq" id="WP_076515455.1">
    <property type="nucleotide sequence ID" value="NZ_FTOH01000005.1"/>
</dbReference>
<dbReference type="AlphaFoldDB" id="A0A1N7MEI0"/>
<accession>A0A1N7MEI0</accession>
<feature type="transmembrane region" description="Helical" evidence="2">
    <location>
        <begin position="63"/>
        <end position="83"/>
    </location>
</feature>
<evidence type="ECO:0000256" key="1">
    <source>
        <dbReference type="SAM" id="MobiDB-lite"/>
    </source>
</evidence>
<protein>
    <submittedName>
        <fullName evidence="3">Uncharacterized protein</fullName>
    </submittedName>
</protein>
<keyword evidence="4" id="KW-1185">Reference proteome</keyword>
<evidence type="ECO:0000313" key="4">
    <source>
        <dbReference type="Proteomes" id="UP000185639"/>
    </source>
</evidence>
<organism evidence="3 4">
    <name type="scientific">Thalassolituus maritimus</name>
    <dbReference type="NCBI Taxonomy" id="484498"/>
    <lineage>
        <taxon>Bacteria</taxon>
        <taxon>Pseudomonadati</taxon>
        <taxon>Pseudomonadota</taxon>
        <taxon>Gammaproteobacteria</taxon>
        <taxon>Oceanospirillales</taxon>
        <taxon>Oceanospirillaceae</taxon>
        <taxon>Thalassolituus</taxon>
    </lineage>
</organism>
<feature type="compositionally biased region" description="Low complexity" evidence="1">
    <location>
        <begin position="10"/>
        <end position="43"/>
    </location>
</feature>
<dbReference type="OrthoDB" id="5700790at2"/>
<keyword evidence="2" id="KW-0472">Membrane</keyword>
<name>A0A1N7MEI0_9GAMM</name>
<dbReference type="STRING" id="484498.SAMN05421686_105138"/>
<keyword evidence="2" id="KW-0812">Transmembrane</keyword>
<feature type="region of interest" description="Disordered" evidence="1">
    <location>
        <begin position="1"/>
        <end position="58"/>
    </location>
</feature>
<reference evidence="4" key="1">
    <citation type="submission" date="2017-01" db="EMBL/GenBank/DDBJ databases">
        <authorList>
            <person name="Varghese N."/>
            <person name="Submissions S."/>
        </authorList>
    </citation>
    <scope>NUCLEOTIDE SEQUENCE [LARGE SCALE GENOMIC DNA]</scope>
    <source>
        <strain evidence="4">DSM 24913</strain>
    </source>
</reference>
<dbReference type="EMBL" id="FTOH01000005">
    <property type="protein sequence ID" value="SIS84585.1"/>
    <property type="molecule type" value="Genomic_DNA"/>
</dbReference>